<evidence type="ECO:0000313" key="3">
    <source>
        <dbReference type="Proteomes" id="UP000821895"/>
    </source>
</evidence>
<dbReference type="EMBL" id="MT498058">
    <property type="protein sequence ID" value="QKY79997.1"/>
    <property type="molecule type" value="Genomic_DNA"/>
</dbReference>
<dbReference type="Proteomes" id="UP000821895">
    <property type="component" value="Segment"/>
</dbReference>
<organism evidence="2 3">
    <name type="scientific">Gordonia phage Clawz</name>
    <dbReference type="NCBI Taxonomy" id="2743910"/>
    <lineage>
        <taxon>Viruses</taxon>
        <taxon>Duplodnaviria</taxon>
        <taxon>Heunggongvirae</taxon>
        <taxon>Uroviricota</taxon>
        <taxon>Caudoviricetes</taxon>
        <taxon>Clawzvirus</taxon>
        <taxon>Clawzvirus clawz</taxon>
    </lineage>
</organism>
<feature type="region of interest" description="Disordered" evidence="1">
    <location>
        <begin position="337"/>
        <end position="420"/>
    </location>
</feature>
<proteinExistence type="predicted"/>
<feature type="region of interest" description="Disordered" evidence="1">
    <location>
        <begin position="251"/>
        <end position="282"/>
    </location>
</feature>
<dbReference type="KEGG" id="vg:77951841"/>
<gene>
    <name evidence="2" type="primary">85</name>
    <name evidence="2" type="ORF">SEA_CLAWZ_85</name>
</gene>
<dbReference type="RefSeq" id="YP_010675514.1">
    <property type="nucleotide sequence ID" value="NC_071004.1"/>
</dbReference>
<accession>A0AAE7F9Q1</accession>
<protein>
    <submittedName>
        <fullName evidence="2">AAA-ATPase</fullName>
    </submittedName>
</protein>
<reference evidence="2" key="1">
    <citation type="submission" date="2020-05" db="EMBL/GenBank/DDBJ databases">
        <authorList>
            <person name="Conneilly E.M."/>
            <person name="Corace M.L."/>
            <person name="Daly D."/>
            <person name="Dejene M.A."/>
            <person name="Deng Y."/>
            <person name="Kelly J.M."/>
            <person name="Masiello C.S."/>
            <person name="McDonough D."/>
            <person name="Musser E."/>
            <person name="Pecorale A.L."/>
            <person name="Ray R.F."/>
            <person name="Regan I.M."/>
            <person name="Shedd N.A."/>
            <person name="Tatone J.R."/>
            <person name="Tocci C.W."/>
            <person name="Zarate C.M."/>
            <person name="Whitefleet-Smith J.L."/>
            <person name="Garlena R.A."/>
            <person name="Russell D.A."/>
            <person name="Pope W.H."/>
            <person name="Jacobs-Sera D."/>
            <person name="Hatfull G.F."/>
        </authorList>
    </citation>
    <scope>NUCLEOTIDE SEQUENCE</scope>
</reference>
<sequence>MSKQFETTRPTGRPSWPTILLAGIEGSGKSWTAATASGLDLFGRTFFLEVGEQMADEYGAIPGADYEIIMHDGSERQIIQAAQWAAEQPTVDGKPNLMIIDSMTEVWQVIQDEQQRIANERAAKKGRANVVEAPITMDQWNVAKDHFNDIVMAARRFPGPVLLTARLDNVSVVEGGQPTGEKIWKVRSEKNLPYHATVIMQAREVRKWMMTKVASRELQMPPEGFLAWPDFTIEELLIRLGLDVDTEVSESTYVRPTANRQPDETSEEPQQATMSPAEVNSGQLPDNLVEVIGQLEADLNRDELFRLYKIAENMARRQVPRARTHMARIEAAGKRVARRLESGETPPVAEPKREEPVENEPAEPAAAEHEPVEEPASEQPAEQPVEEPTAEQPAAHEEHGTNKDSGEPIDPPESRKDTRLRAATIKILETEHGDKVNDYVFSQIGLEVDETSTQRLQQLSAATDGANA</sequence>
<evidence type="ECO:0000313" key="2">
    <source>
        <dbReference type="EMBL" id="QKY79997.1"/>
    </source>
</evidence>
<feature type="compositionally biased region" description="Basic and acidic residues" evidence="1">
    <location>
        <begin position="394"/>
        <end position="420"/>
    </location>
</feature>
<keyword evidence="3" id="KW-1185">Reference proteome</keyword>
<evidence type="ECO:0000256" key="1">
    <source>
        <dbReference type="SAM" id="MobiDB-lite"/>
    </source>
</evidence>
<dbReference type="GeneID" id="77951841"/>
<feature type="compositionally biased region" description="Polar residues" evidence="1">
    <location>
        <begin position="268"/>
        <end position="282"/>
    </location>
</feature>
<feature type="compositionally biased region" description="Polar residues" evidence="1">
    <location>
        <begin position="251"/>
        <end position="260"/>
    </location>
</feature>
<name>A0AAE7F9Q1_9CAUD</name>